<dbReference type="SUPFAM" id="SSF103481">
    <property type="entry name" value="Multidrug resistance efflux transporter EmrE"/>
    <property type="match status" value="2"/>
</dbReference>
<dbReference type="InterPro" id="IPR037185">
    <property type="entry name" value="EmrE-like"/>
</dbReference>
<evidence type="ECO:0000256" key="1">
    <source>
        <dbReference type="ARBA" id="ARBA00004141"/>
    </source>
</evidence>
<dbReference type="OrthoDB" id="7361469at2"/>
<dbReference type="PANTHER" id="PTHR32322:SF2">
    <property type="entry name" value="EAMA DOMAIN-CONTAINING PROTEIN"/>
    <property type="match status" value="1"/>
</dbReference>
<keyword evidence="9" id="KW-1185">Reference proteome</keyword>
<dbReference type="Gene3D" id="1.10.3730.20">
    <property type="match status" value="1"/>
</dbReference>
<gene>
    <name evidence="8" type="ORF">FNB15_15310</name>
</gene>
<keyword evidence="5 6" id="KW-0472">Membrane</keyword>
<feature type="domain" description="EamA" evidence="7">
    <location>
        <begin position="12"/>
        <end position="144"/>
    </location>
</feature>
<dbReference type="InterPro" id="IPR050638">
    <property type="entry name" value="AA-Vitamin_Transporters"/>
</dbReference>
<sequence>MSEKPAGTALAVAGLVTTALLWGMMIPMTHALATRHLDPFFVSAVRYLIPAPLLLALALIYDRKWPFRAPMPWARVLQLGAAMAMFSLCFTIGIMLSEPVRAAIVMSAGPLVAALLAKLMLRAPLARGFWPAAIAAMVGAALVAMDAVKARASAPGEIAYLGEGLLVCAMVLWSWYSMRAQSWLAPLGFSQMRITLLSSLSGGLLICSLFGILATMQPDRLPTELPAASAIGMLLCIGLGGAGIAILFWNYGVSRIGVPVATLYSSLAPVFAVTVSALFFGATITLQQVAGGILILAGILRMQWMQVRAARAAARAAARQKMV</sequence>
<dbReference type="RefSeq" id="WP_144069544.1">
    <property type="nucleotide sequence ID" value="NZ_CP041636.1"/>
</dbReference>
<evidence type="ECO:0000256" key="2">
    <source>
        <dbReference type="ARBA" id="ARBA00007362"/>
    </source>
</evidence>
<feature type="transmembrane region" description="Helical" evidence="6">
    <location>
        <begin position="261"/>
        <end position="280"/>
    </location>
</feature>
<keyword evidence="4 6" id="KW-1133">Transmembrane helix</keyword>
<evidence type="ECO:0000256" key="3">
    <source>
        <dbReference type="ARBA" id="ARBA00022692"/>
    </source>
</evidence>
<evidence type="ECO:0000313" key="8">
    <source>
        <dbReference type="EMBL" id="QDO98563.1"/>
    </source>
</evidence>
<evidence type="ECO:0000256" key="6">
    <source>
        <dbReference type="SAM" id="Phobius"/>
    </source>
</evidence>
<dbReference type="Pfam" id="PF00892">
    <property type="entry name" value="EamA"/>
    <property type="match status" value="2"/>
</dbReference>
<feature type="transmembrane region" description="Helical" evidence="6">
    <location>
        <begin position="286"/>
        <end position="304"/>
    </location>
</feature>
<evidence type="ECO:0000256" key="5">
    <source>
        <dbReference type="ARBA" id="ARBA00023136"/>
    </source>
</evidence>
<dbReference type="GO" id="GO:0016020">
    <property type="term" value="C:membrane"/>
    <property type="evidence" value="ECO:0007669"/>
    <property type="project" value="UniProtKB-SubCell"/>
</dbReference>
<dbReference type="AlphaFoldDB" id="A0A516H464"/>
<reference evidence="8 9" key="1">
    <citation type="submission" date="2019-07" db="EMBL/GenBank/DDBJ databases">
        <title>Genome sequencing for Ferrovibrio sp. K5.</title>
        <authorList>
            <person name="Park S.-J."/>
        </authorList>
    </citation>
    <scope>NUCLEOTIDE SEQUENCE [LARGE SCALE GENOMIC DNA]</scope>
    <source>
        <strain evidence="8 9">K5</strain>
    </source>
</reference>
<feature type="transmembrane region" description="Helical" evidence="6">
    <location>
        <begin position="41"/>
        <end position="61"/>
    </location>
</feature>
<feature type="transmembrane region" description="Helical" evidence="6">
    <location>
        <begin position="228"/>
        <end position="249"/>
    </location>
</feature>
<feature type="transmembrane region" description="Helical" evidence="6">
    <location>
        <begin position="196"/>
        <end position="216"/>
    </location>
</feature>
<comment type="subcellular location">
    <subcellularLocation>
        <location evidence="1">Membrane</location>
        <topology evidence="1">Multi-pass membrane protein</topology>
    </subcellularLocation>
</comment>
<keyword evidence="3 6" id="KW-0812">Transmembrane</keyword>
<organism evidence="8 9">
    <name type="scientific">Ferrovibrio terrae</name>
    <dbReference type="NCBI Taxonomy" id="2594003"/>
    <lineage>
        <taxon>Bacteria</taxon>
        <taxon>Pseudomonadati</taxon>
        <taxon>Pseudomonadota</taxon>
        <taxon>Alphaproteobacteria</taxon>
        <taxon>Rhodospirillales</taxon>
        <taxon>Rhodospirillaceae</taxon>
        <taxon>Ferrovibrio</taxon>
    </lineage>
</organism>
<feature type="transmembrane region" description="Helical" evidence="6">
    <location>
        <begin position="102"/>
        <end position="121"/>
    </location>
</feature>
<dbReference type="KEGG" id="fer:FNB15_15310"/>
<protein>
    <submittedName>
        <fullName evidence="8">DMT family transporter</fullName>
    </submittedName>
</protein>
<proteinExistence type="inferred from homology"/>
<evidence type="ECO:0000313" key="9">
    <source>
        <dbReference type="Proteomes" id="UP000317496"/>
    </source>
</evidence>
<name>A0A516H464_9PROT</name>
<dbReference type="Proteomes" id="UP000317496">
    <property type="component" value="Chromosome"/>
</dbReference>
<dbReference type="EMBL" id="CP041636">
    <property type="protein sequence ID" value="QDO98563.1"/>
    <property type="molecule type" value="Genomic_DNA"/>
</dbReference>
<feature type="transmembrane region" description="Helical" evidence="6">
    <location>
        <begin position="128"/>
        <end position="146"/>
    </location>
</feature>
<comment type="similarity">
    <text evidence="2">Belongs to the EamA transporter family.</text>
</comment>
<dbReference type="PANTHER" id="PTHR32322">
    <property type="entry name" value="INNER MEMBRANE TRANSPORTER"/>
    <property type="match status" value="1"/>
</dbReference>
<dbReference type="InterPro" id="IPR000620">
    <property type="entry name" value="EamA_dom"/>
</dbReference>
<accession>A0A516H464</accession>
<feature type="transmembrane region" description="Helical" evidence="6">
    <location>
        <begin position="158"/>
        <end position="176"/>
    </location>
</feature>
<evidence type="ECO:0000259" key="7">
    <source>
        <dbReference type="Pfam" id="PF00892"/>
    </source>
</evidence>
<evidence type="ECO:0000256" key="4">
    <source>
        <dbReference type="ARBA" id="ARBA00022989"/>
    </source>
</evidence>
<feature type="transmembrane region" description="Helical" evidence="6">
    <location>
        <begin position="73"/>
        <end position="96"/>
    </location>
</feature>
<feature type="domain" description="EamA" evidence="7">
    <location>
        <begin position="162"/>
        <end position="300"/>
    </location>
</feature>